<dbReference type="Gene3D" id="3.40.50.1980">
    <property type="entry name" value="Nitrogenase molybdenum iron protein domain"/>
    <property type="match status" value="1"/>
</dbReference>
<accession>A0A3B0TMA7</accession>
<organism evidence="2">
    <name type="scientific">hydrothermal vent metagenome</name>
    <dbReference type="NCBI Taxonomy" id="652676"/>
    <lineage>
        <taxon>unclassified sequences</taxon>
        <taxon>metagenomes</taxon>
        <taxon>ecological metagenomes</taxon>
    </lineage>
</organism>
<dbReference type="Pfam" id="PF00815">
    <property type="entry name" value="Histidinol_dh"/>
    <property type="match status" value="1"/>
</dbReference>
<protein>
    <recommendedName>
        <fullName evidence="3">Histidinol dehydrogenase</fullName>
    </recommendedName>
</protein>
<dbReference type="PANTHER" id="PTHR21256">
    <property type="entry name" value="HISTIDINOL DEHYDROGENASE HDH"/>
    <property type="match status" value="1"/>
</dbReference>
<proteinExistence type="predicted"/>
<dbReference type="GO" id="GO:0000105">
    <property type="term" value="P:L-histidine biosynthetic process"/>
    <property type="evidence" value="ECO:0007669"/>
    <property type="project" value="TreeGrafter"/>
</dbReference>
<dbReference type="EMBL" id="UOEQ01000038">
    <property type="protein sequence ID" value="VAW14497.1"/>
    <property type="molecule type" value="Genomic_DNA"/>
</dbReference>
<dbReference type="InterPro" id="IPR012131">
    <property type="entry name" value="Hstdl_DH"/>
</dbReference>
<sequence length="94" mass="10921">MVFRLDENDSEFQQKFAGFLQKQQQTTAKVQQVVADILSEVKSEGDKALFELTKRFDNFDLTTKNLRISEQEIEHAYQLCDKEIIGALELAHDR</sequence>
<dbReference type="GO" id="GO:0005829">
    <property type="term" value="C:cytosol"/>
    <property type="evidence" value="ECO:0007669"/>
    <property type="project" value="TreeGrafter"/>
</dbReference>
<evidence type="ECO:0000256" key="1">
    <source>
        <dbReference type="ARBA" id="ARBA00023002"/>
    </source>
</evidence>
<reference evidence="2" key="1">
    <citation type="submission" date="2018-06" db="EMBL/GenBank/DDBJ databases">
        <authorList>
            <person name="Zhirakovskaya E."/>
        </authorList>
    </citation>
    <scope>NUCLEOTIDE SEQUENCE</scope>
</reference>
<feature type="non-terminal residue" evidence="2">
    <location>
        <position position="94"/>
    </location>
</feature>
<evidence type="ECO:0000313" key="2">
    <source>
        <dbReference type="EMBL" id="VAW14497.1"/>
    </source>
</evidence>
<keyword evidence="1" id="KW-0560">Oxidoreductase</keyword>
<dbReference type="GO" id="GO:0004399">
    <property type="term" value="F:histidinol dehydrogenase activity"/>
    <property type="evidence" value="ECO:0007669"/>
    <property type="project" value="TreeGrafter"/>
</dbReference>
<name>A0A3B0TMA7_9ZZZZ</name>
<evidence type="ECO:0008006" key="3">
    <source>
        <dbReference type="Google" id="ProtNLM"/>
    </source>
</evidence>
<dbReference type="GO" id="GO:0046872">
    <property type="term" value="F:metal ion binding"/>
    <property type="evidence" value="ECO:0007669"/>
    <property type="project" value="InterPro"/>
</dbReference>
<gene>
    <name evidence="2" type="ORF">MNBD_ALPHA11-1729</name>
</gene>
<dbReference type="PANTHER" id="PTHR21256:SF2">
    <property type="entry name" value="HISTIDINE BIOSYNTHESIS TRIFUNCTIONAL PROTEIN"/>
    <property type="match status" value="1"/>
</dbReference>
<dbReference type="AlphaFoldDB" id="A0A3B0TMA7"/>
<dbReference type="GO" id="GO:0051287">
    <property type="term" value="F:NAD binding"/>
    <property type="evidence" value="ECO:0007669"/>
    <property type="project" value="InterPro"/>
</dbReference>